<evidence type="ECO:0000313" key="4">
    <source>
        <dbReference type="EMBL" id="MCF3940680.1"/>
    </source>
</evidence>
<dbReference type="Proteomes" id="UP001108089">
    <property type="component" value="Unassembled WGS sequence"/>
</dbReference>
<dbReference type="EMBL" id="JAKGCU010000024">
    <property type="protein sequence ID" value="MCF3940680.1"/>
    <property type="molecule type" value="Genomic_DNA"/>
</dbReference>
<dbReference type="Pfam" id="PF05443">
    <property type="entry name" value="ROS_MUCR"/>
    <property type="match status" value="1"/>
</dbReference>
<reference evidence="4" key="1">
    <citation type="submission" date="2022-01" db="EMBL/GenBank/DDBJ databases">
        <title>Gordonia xiamenensis sp. nov., isolated from surface seawater in Xiamen.</title>
        <authorList>
            <person name="He Y.F."/>
        </authorList>
    </citation>
    <scope>NUCLEOTIDE SEQUENCE</scope>
    <source>
        <strain evidence="4">GW1C4-4</strain>
    </source>
</reference>
<proteinExistence type="inferred from homology"/>
<feature type="region of interest" description="Disordered" evidence="2">
    <location>
        <begin position="387"/>
        <end position="423"/>
    </location>
</feature>
<feature type="compositionally biased region" description="Low complexity" evidence="2">
    <location>
        <begin position="414"/>
        <end position="423"/>
    </location>
</feature>
<evidence type="ECO:0000256" key="2">
    <source>
        <dbReference type="SAM" id="MobiDB-lite"/>
    </source>
</evidence>
<name>A0ABS9DR76_9ACTN</name>
<dbReference type="InterPro" id="IPR025159">
    <property type="entry name" value="AbiEi_N"/>
</dbReference>
<evidence type="ECO:0000256" key="1">
    <source>
        <dbReference type="ARBA" id="ARBA00007031"/>
    </source>
</evidence>
<evidence type="ECO:0000259" key="3">
    <source>
        <dbReference type="Pfam" id="PF13338"/>
    </source>
</evidence>
<feature type="domain" description="AbiEi antitoxin N-terminal" evidence="3">
    <location>
        <begin position="16"/>
        <end position="53"/>
    </location>
</feature>
<gene>
    <name evidence="4" type="ORF">L1892_20115</name>
</gene>
<organism evidence="4 5">
    <name type="scientific">Gordonia tangerina</name>
    <dbReference type="NCBI Taxonomy" id="2911060"/>
    <lineage>
        <taxon>Bacteria</taxon>
        <taxon>Bacillati</taxon>
        <taxon>Actinomycetota</taxon>
        <taxon>Actinomycetes</taxon>
        <taxon>Mycobacteriales</taxon>
        <taxon>Gordoniaceae</taxon>
        <taxon>Gordonia</taxon>
    </lineage>
</organism>
<sequence length="423" mass="45590">MRVTEEKQRRVAAACARQWGLITSAQIAVLGLHGQDAKRMRDAGVLITVQRGVHRHHHVTETVPTLLTDARCAWLLTRPAMWHEDRLALPAPDAVVTATTALALHGITTTQGVLPEIAMDTERSYRSTARILTPPDGLDWSQVQLIDGLPIAPPIPALAAVIAAAAADHSVERSVDLTAFVASAVAHICADAADHPDSEAVIGAVASVVGRRSTQVVDVTQMLASICRTAGVPEQVLAQTVLAGQWNLAVPVDRTRQAVAAVLAAVFTGPTPALPAVLTGLFSADPPGRVWQCAHRGCPDRATGSGYCSRHRVLEVRTRTTRPATDGDEIPRSGFGLYGRLDDDGHTVLCHECGRRLRHINARHLAGHDMTAADYRLAHGISPMVGLISSDGHRRRAQNSFDQDRPDMLRRLRPTSTSPTRRR</sequence>
<protein>
    <submittedName>
        <fullName evidence="4">MucR family transcriptional regulator</fullName>
    </submittedName>
</protein>
<comment type="caution">
    <text evidence="4">The sequence shown here is derived from an EMBL/GenBank/DDBJ whole genome shotgun (WGS) entry which is preliminary data.</text>
</comment>
<dbReference type="Gene3D" id="1.10.10.1550">
    <property type="entry name" value="ROS/MUCR transcriptional regulator protein"/>
    <property type="match status" value="1"/>
</dbReference>
<dbReference type="InterPro" id="IPR041920">
    <property type="entry name" value="ROS/MUCR_sf"/>
</dbReference>
<dbReference type="InterPro" id="IPR008807">
    <property type="entry name" value="ROS_MUCR"/>
</dbReference>
<evidence type="ECO:0000313" key="5">
    <source>
        <dbReference type="Proteomes" id="UP001108089"/>
    </source>
</evidence>
<comment type="similarity">
    <text evidence="1">Belongs to the ros/MucR family.</text>
</comment>
<keyword evidence="5" id="KW-1185">Reference proteome</keyword>
<dbReference type="Pfam" id="PF13338">
    <property type="entry name" value="AbiEi_4"/>
    <property type="match status" value="1"/>
</dbReference>
<accession>A0ABS9DR76</accession>